<name>A0ABM3MZI2_GALME</name>
<dbReference type="Proteomes" id="UP001652740">
    <property type="component" value="Unplaced"/>
</dbReference>
<gene>
    <name evidence="2" type="primary">LOC113516352</name>
</gene>
<reference evidence="2" key="1">
    <citation type="submission" date="2025-08" db="UniProtKB">
        <authorList>
            <consortium name="RefSeq"/>
        </authorList>
    </citation>
    <scope>IDENTIFICATION</scope>
    <source>
        <tissue evidence="2">Whole larvae</tissue>
    </source>
</reference>
<organism evidence="1 2">
    <name type="scientific">Galleria mellonella</name>
    <name type="common">Greater wax moth</name>
    <dbReference type="NCBI Taxonomy" id="7137"/>
    <lineage>
        <taxon>Eukaryota</taxon>
        <taxon>Metazoa</taxon>
        <taxon>Ecdysozoa</taxon>
        <taxon>Arthropoda</taxon>
        <taxon>Hexapoda</taxon>
        <taxon>Insecta</taxon>
        <taxon>Pterygota</taxon>
        <taxon>Neoptera</taxon>
        <taxon>Endopterygota</taxon>
        <taxon>Lepidoptera</taxon>
        <taxon>Glossata</taxon>
        <taxon>Ditrysia</taxon>
        <taxon>Pyraloidea</taxon>
        <taxon>Pyralidae</taxon>
        <taxon>Galleriinae</taxon>
        <taxon>Galleria</taxon>
    </lineage>
</organism>
<sequence>MNYKEYIQNLRKLTMSDACLLLNGDIIPNLKQYVSLLDNIKFEDGSYHAFYGEVKKIITSFLYYYTVTMDDMIIKADKYSHDTNKNDLLSLAKQTINIHECDQISFGKDFLPVQSPIEKQTYDEIQEKYNVFMNDIFLLRDVIEKLDKKEKVDNFALEHFKISVVMTSNVFKYTHDYILMMLGNRLPEIQVSLEEILLRMRNNQRSIESASSDNVNKLLNQLYDRNKEHLMLSRQFKMCSVEYAEVSRAIEVIREKIENSKYDIPLSRLSEEVAYWEERLREFHQIVDGLRKLKTEQTVLTKQEQIYQSMQTTELPGSKYQCWINMSENLKQRKEEVNRAINEAAKALITFFCVRGSDRIFYTDDVGPYYLDEYNHQVYFFDSGMGVYHFNCYGEFKETYDKEKYYFDENGRYVKNENEEKVYRCAPCTSSYNLAKDGLLIKVTKDCGHSEAINRKCKLTIKNPTDIEILPTSDEMDIKGKLDPETVKYLWDSFGHLLPDALHDVGRDHIKNPIQHLAHKLLFHKYNQTHNELREKKKEAELYRTNIYQERKDKAVIASKSWKAKQVKRRKPEESDDALNRSIFEAQVAAQDFVNNLNYFND</sequence>
<proteinExistence type="predicted"/>
<dbReference type="GeneID" id="113516352"/>
<evidence type="ECO:0000313" key="2">
    <source>
        <dbReference type="RefSeq" id="XP_052756729.1"/>
    </source>
</evidence>
<protein>
    <submittedName>
        <fullName evidence="2">Uncharacterized protein LOC113516352</fullName>
    </submittedName>
</protein>
<evidence type="ECO:0000313" key="1">
    <source>
        <dbReference type="Proteomes" id="UP001652740"/>
    </source>
</evidence>
<keyword evidence="1" id="KW-1185">Reference proteome</keyword>
<dbReference type="RefSeq" id="XP_052756729.1">
    <property type="nucleotide sequence ID" value="XM_052900769.1"/>
</dbReference>
<accession>A0ABM3MZI2</accession>